<dbReference type="InterPro" id="IPR020846">
    <property type="entry name" value="MFS_dom"/>
</dbReference>
<dbReference type="AlphaFoldDB" id="A0AAD9K809"/>
<dbReference type="GO" id="GO:0043252">
    <property type="term" value="P:sodium-independent organic anion transport"/>
    <property type="evidence" value="ECO:0007669"/>
    <property type="project" value="TreeGrafter"/>
</dbReference>
<feature type="transmembrane region" description="Helical" evidence="8">
    <location>
        <begin position="408"/>
        <end position="433"/>
    </location>
</feature>
<dbReference type="Pfam" id="PF03137">
    <property type="entry name" value="OATP"/>
    <property type="match status" value="1"/>
</dbReference>
<comment type="subcellular location">
    <subcellularLocation>
        <location evidence="1 8">Cell membrane</location>
        <topology evidence="1 8">Multi-pass membrane protein</topology>
    </subcellularLocation>
</comment>
<feature type="domain" description="Kazal-like" evidence="11">
    <location>
        <begin position="481"/>
        <end position="534"/>
    </location>
</feature>
<evidence type="ECO:0000313" key="13">
    <source>
        <dbReference type="Proteomes" id="UP001208570"/>
    </source>
</evidence>
<dbReference type="SUPFAM" id="SSF100895">
    <property type="entry name" value="Kazal-type serine protease inhibitors"/>
    <property type="match status" value="1"/>
</dbReference>
<organism evidence="12 13">
    <name type="scientific">Paralvinella palmiformis</name>
    <dbReference type="NCBI Taxonomy" id="53620"/>
    <lineage>
        <taxon>Eukaryota</taxon>
        <taxon>Metazoa</taxon>
        <taxon>Spiralia</taxon>
        <taxon>Lophotrochozoa</taxon>
        <taxon>Annelida</taxon>
        <taxon>Polychaeta</taxon>
        <taxon>Sedentaria</taxon>
        <taxon>Canalipalpata</taxon>
        <taxon>Terebellida</taxon>
        <taxon>Terebelliformia</taxon>
        <taxon>Alvinellidae</taxon>
        <taxon>Paralvinella</taxon>
    </lineage>
</organism>
<dbReference type="EMBL" id="JAODUP010000035">
    <property type="protein sequence ID" value="KAK2166773.1"/>
    <property type="molecule type" value="Genomic_DNA"/>
</dbReference>
<dbReference type="PROSITE" id="PS50850">
    <property type="entry name" value="MFS"/>
    <property type="match status" value="1"/>
</dbReference>
<evidence type="ECO:0000256" key="8">
    <source>
        <dbReference type="RuleBase" id="RU362056"/>
    </source>
</evidence>
<dbReference type="PANTHER" id="PTHR11388">
    <property type="entry name" value="ORGANIC ANION TRANSPORTER"/>
    <property type="match status" value="1"/>
</dbReference>
<feature type="transmembrane region" description="Helical" evidence="8">
    <location>
        <begin position="651"/>
        <end position="669"/>
    </location>
</feature>
<evidence type="ECO:0000256" key="2">
    <source>
        <dbReference type="ARBA" id="ARBA00009657"/>
    </source>
</evidence>
<keyword evidence="8" id="KW-0406">Ion transport</keyword>
<keyword evidence="8" id="KW-0813">Transport</keyword>
<gene>
    <name evidence="12" type="ORF">LSH36_35g02000</name>
</gene>
<dbReference type="InterPro" id="IPR036259">
    <property type="entry name" value="MFS_trans_sf"/>
</dbReference>
<accession>A0AAD9K809</accession>
<evidence type="ECO:0000256" key="5">
    <source>
        <dbReference type="ARBA" id="ARBA00022989"/>
    </source>
</evidence>
<feature type="region of interest" description="Disordered" evidence="9">
    <location>
        <begin position="1"/>
        <end position="70"/>
    </location>
</feature>
<keyword evidence="4 8" id="KW-0812">Transmembrane</keyword>
<evidence type="ECO:0000259" key="11">
    <source>
        <dbReference type="PROSITE" id="PS51465"/>
    </source>
</evidence>
<feature type="transmembrane region" description="Helical" evidence="8">
    <location>
        <begin position="557"/>
        <end position="574"/>
    </location>
</feature>
<dbReference type="NCBIfam" id="TIGR00805">
    <property type="entry name" value="oat"/>
    <property type="match status" value="1"/>
</dbReference>
<keyword evidence="3" id="KW-1003">Cell membrane</keyword>
<feature type="compositionally biased region" description="Basic and acidic residues" evidence="9">
    <location>
        <begin position="58"/>
        <end position="70"/>
    </location>
</feature>
<dbReference type="GO" id="GO:0006811">
    <property type="term" value="P:monoatomic ion transport"/>
    <property type="evidence" value="ECO:0007669"/>
    <property type="project" value="UniProtKB-KW"/>
</dbReference>
<evidence type="ECO:0000259" key="10">
    <source>
        <dbReference type="PROSITE" id="PS50850"/>
    </source>
</evidence>
<dbReference type="InterPro" id="IPR036058">
    <property type="entry name" value="Kazal_dom_sf"/>
</dbReference>
<sequence length="709" mass="77606">METEATETKTEHNDKEEEEEEELWIKRTDDISPPPPAVNKDLTDPLLANTNGCTPQEDGERVEENPSEDQSEKRCASLPLYIVNYSFLMLFYIAQNIYNIGVIRTVERKFGLRSAQSGLIMSMNDISHILVVIFVGYFGKKAHKPRFLSLSLLLCAFAALMMASPFAIFGSGAASAAPPTGGANRSSGYTAGPWSESESEPPSEYCDPLRPDHQCTDEEIKVDTANMAAYYIMMAAQFISGVGGSGVTTLGFSYIDENAPSHKSAMYIGIATSIMALAPVASLGLAALCLRLPENPFETTDLKPGDPHWIGCWWLGYVICSVALTATCIPMWFFPKHIKKIVKSEKQLKQSNMSIKEQMKEFPKSLGSLVKNVPYLMFIIAGVVQMYVVIGLYANLPRYIELHFFKPAFVASFIAISGAVSGVVGSFLGGYIVKKKKLPPRDASKIMIGGSAVFCLGIAVNMFLACPQLQMAGQWQDDGVFTVATQCNSNCSCPTSRSAYQPVCGEDQLTYFSPCHAACRESSNGSYSECSCIQTSNSTTLGGSVDPGRCHIECNTLLFYIMASFVFSLAGSISRAPGTIVLFRVVGDEQREFALGINSFVTNLLGCMPAPVVFGALVDTTCILWESKCTGTGSCLLYDSRKFRLRIHGSALFFDFFSVMCAVSIYYLIKDKHFPDKDDKATSEKNVNEKETSDGETSKKDEKIPLNDI</sequence>
<feature type="compositionally biased region" description="Basic and acidic residues" evidence="9">
    <location>
        <begin position="1"/>
        <end position="15"/>
    </location>
</feature>
<feature type="region of interest" description="Disordered" evidence="9">
    <location>
        <begin position="675"/>
        <end position="709"/>
    </location>
</feature>
<evidence type="ECO:0000256" key="9">
    <source>
        <dbReference type="SAM" id="MobiDB-lite"/>
    </source>
</evidence>
<keyword evidence="13" id="KW-1185">Reference proteome</keyword>
<dbReference type="CDD" id="cd17336">
    <property type="entry name" value="MFS_SLCO_OATP"/>
    <property type="match status" value="1"/>
</dbReference>
<feature type="transmembrane region" description="Helical" evidence="8">
    <location>
        <begin position="313"/>
        <end position="334"/>
    </location>
</feature>
<dbReference type="InterPro" id="IPR002350">
    <property type="entry name" value="Kazal_dom"/>
</dbReference>
<comment type="caution">
    <text evidence="12">The sequence shown here is derived from an EMBL/GenBank/DDBJ whole genome shotgun (WGS) entry which is preliminary data.</text>
</comment>
<evidence type="ECO:0000313" key="12">
    <source>
        <dbReference type="EMBL" id="KAK2166773.1"/>
    </source>
</evidence>
<dbReference type="Pfam" id="PF07648">
    <property type="entry name" value="Kazal_2"/>
    <property type="match status" value="1"/>
</dbReference>
<evidence type="ECO:0000256" key="6">
    <source>
        <dbReference type="ARBA" id="ARBA00023136"/>
    </source>
</evidence>
<feature type="transmembrane region" description="Helical" evidence="8">
    <location>
        <begin position="228"/>
        <end position="255"/>
    </location>
</feature>
<feature type="transmembrane region" description="Helical" evidence="8">
    <location>
        <begin position="78"/>
        <end position="98"/>
    </location>
</feature>
<proteinExistence type="inferred from homology"/>
<keyword evidence="5 8" id="KW-1133">Transmembrane helix</keyword>
<evidence type="ECO:0000256" key="4">
    <source>
        <dbReference type="ARBA" id="ARBA00022692"/>
    </source>
</evidence>
<comment type="caution">
    <text evidence="8">Lacks conserved residue(s) required for the propagation of feature annotation.</text>
</comment>
<dbReference type="Gene3D" id="1.20.1250.20">
    <property type="entry name" value="MFS general substrate transporter like domains"/>
    <property type="match status" value="1"/>
</dbReference>
<dbReference type="PROSITE" id="PS51465">
    <property type="entry name" value="KAZAL_2"/>
    <property type="match status" value="1"/>
</dbReference>
<reference evidence="12" key="1">
    <citation type="journal article" date="2023" name="Mol. Biol. Evol.">
        <title>Third-Generation Sequencing Reveals the Adaptive Role of the Epigenome in Three Deep-Sea Polychaetes.</title>
        <authorList>
            <person name="Perez M."/>
            <person name="Aroh O."/>
            <person name="Sun Y."/>
            <person name="Lan Y."/>
            <person name="Juniper S.K."/>
            <person name="Young C.R."/>
            <person name="Angers B."/>
            <person name="Qian P.Y."/>
        </authorList>
    </citation>
    <scope>NUCLEOTIDE SEQUENCE</scope>
    <source>
        <strain evidence="12">P08H-3</strain>
    </source>
</reference>
<feature type="region of interest" description="Disordered" evidence="9">
    <location>
        <begin position="179"/>
        <end position="210"/>
    </location>
</feature>
<feature type="domain" description="Major facilitator superfamily (MFS) profile" evidence="10">
    <location>
        <begin position="79"/>
        <end position="673"/>
    </location>
</feature>
<keyword evidence="7" id="KW-1015">Disulfide bond</keyword>
<dbReference type="GO" id="GO:0016323">
    <property type="term" value="C:basolateral plasma membrane"/>
    <property type="evidence" value="ECO:0007669"/>
    <property type="project" value="TreeGrafter"/>
</dbReference>
<feature type="transmembrane region" description="Helical" evidence="8">
    <location>
        <begin position="267"/>
        <end position="293"/>
    </location>
</feature>
<feature type="transmembrane region" description="Helical" evidence="8">
    <location>
        <begin position="150"/>
        <end position="169"/>
    </location>
</feature>
<evidence type="ECO:0000256" key="3">
    <source>
        <dbReference type="ARBA" id="ARBA00022475"/>
    </source>
</evidence>
<comment type="similarity">
    <text evidence="2 8">Belongs to the organo anion transporter (TC 2.A.60) family.</text>
</comment>
<evidence type="ECO:0000256" key="1">
    <source>
        <dbReference type="ARBA" id="ARBA00004651"/>
    </source>
</evidence>
<protein>
    <recommendedName>
        <fullName evidence="8">Solute carrier organic anion transporter family member</fullName>
    </recommendedName>
</protein>
<dbReference type="GO" id="GO:0015347">
    <property type="term" value="F:sodium-independent organic anion transmembrane transporter activity"/>
    <property type="evidence" value="ECO:0007669"/>
    <property type="project" value="TreeGrafter"/>
</dbReference>
<name>A0AAD9K809_9ANNE</name>
<feature type="transmembrane region" description="Helical" evidence="8">
    <location>
        <begin position="118"/>
        <end position="138"/>
    </location>
</feature>
<dbReference type="Proteomes" id="UP001208570">
    <property type="component" value="Unassembled WGS sequence"/>
</dbReference>
<feature type="transmembrane region" description="Helical" evidence="8">
    <location>
        <begin position="445"/>
        <end position="464"/>
    </location>
</feature>
<dbReference type="SUPFAM" id="SSF103473">
    <property type="entry name" value="MFS general substrate transporter"/>
    <property type="match status" value="1"/>
</dbReference>
<feature type="transmembrane region" description="Helical" evidence="8">
    <location>
        <begin position="373"/>
        <end position="396"/>
    </location>
</feature>
<keyword evidence="6 8" id="KW-0472">Membrane</keyword>
<dbReference type="InterPro" id="IPR004156">
    <property type="entry name" value="OATP"/>
</dbReference>
<evidence type="ECO:0000256" key="7">
    <source>
        <dbReference type="ARBA" id="ARBA00023157"/>
    </source>
</evidence>
<dbReference type="PANTHER" id="PTHR11388:SF142">
    <property type="entry name" value="SOLUTE CARRIER ORGANIC ANION TRANSPORTER FAMILY MEMBER 5A1"/>
    <property type="match status" value="1"/>
</dbReference>